<feature type="region of interest" description="Disordered" evidence="5">
    <location>
        <begin position="1"/>
        <end position="32"/>
    </location>
</feature>
<keyword evidence="8" id="KW-1185">Reference proteome</keyword>
<dbReference type="PANTHER" id="PTHR46868">
    <property type="entry name" value="FCS-LIKE ZINC FINGER 11"/>
    <property type="match status" value="1"/>
</dbReference>
<evidence type="ECO:0000313" key="8">
    <source>
        <dbReference type="Proteomes" id="UP000091857"/>
    </source>
</evidence>
<feature type="domain" description="FLZ-type" evidence="6">
    <location>
        <begin position="336"/>
        <end position="380"/>
    </location>
</feature>
<sequence length="408" mass="44894">MLRKRTRSLEKDQQMGPLTMSDSMSDSGSESLTQSDCLGYNHKTHSFFGVPGLFVGLTPKGLSDCDSVRSPTSPLDFRMFSNLGNPNWSPRSSHNGHQKSWDCSKVGLSIVNSLDDDTRESGKVLLSSDSKNILFGQQVRIKKPNFQGNANSFQAPKSLPRNFSIFPHTHTKSPLQKGSPNVIFEIGEAPFEPENFGKIRSCSLESCKSFPTLSRLAEKNWNVNSENFGLNTRTTPVNTPLQVSGGSPNSNNSLQTDLNFTQMSVGSANGHIVSLSASEIELSEDYTCVISHGPNPKKTHIFGDCILESYSNEGKETGTSQAIANSVISSVFPSNDFLNFCYHCNKKLEGGKDIYMYRGEKAFCSLGCRSEEIMFDEEMEKAIDKSFDDSHESDNGEELFESGIFSAA</sequence>
<gene>
    <name evidence="7" type="ORF">MANES_16G069100v8</name>
</gene>
<dbReference type="Gramene" id="Manes.16G069100.1.v8.1">
    <property type="protein sequence ID" value="Manes.16G069100.1.v8.1.CDS"/>
    <property type="gene ID" value="Manes.16G069100.v8.1"/>
</dbReference>
<evidence type="ECO:0000313" key="7">
    <source>
        <dbReference type="EMBL" id="OAY26717.1"/>
    </source>
</evidence>
<dbReference type="PROSITE" id="PS51795">
    <property type="entry name" value="ZF_FLZ"/>
    <property type="match status" value="1"/>
</dbReference>
<dbReference type="EMBL" id="CM004402">
    <property type="protein sequence ID" value="OAY26717.1"/>
    <property type="molecule type" value="Genomic_DNA"/>
</dbReference>
<dbReference type="Pfam" id="PF04570">
    <property type="entry name" value="zf-FLZ"/>
    <property type="match status" value="1"/>
</dbReference>
<dbReference type="InterPro" id="IPR044585">
    <property type="entry name" value="FLZ10/11"/>
</dbReference>
<feature type="compositionally biased region" description="Low complexity" evidence="5">
    <location>
        <begin position="20"/>
        <end position="31"/>
    </location>
</feature>
<dbReference type="Proteomes" id="UP000091857">
    <property type="component" value="Chromosome 16"/>
</dbReference>
<dbReference type="STRING" id="3983.A0A2C9U9A0"/>
<dbReference type="GO" id="GO:1902074">
    <property type="term" value="P:response to salt"/>
    <property type="evidence" value="ECO:0000318"/>
    <property type="project" value="GO_Central"/>
</dbReference>
<keyword evidence="2" id="KW-0479">Metal-binding</keyword>
<name>A0A2C9U9A0_MANES</name>
<evidence type="ECO:0000256" key="2">
    <source>
        <dbReference type="ARBA" id="ARBA00022723"/>
    </source>
</evidence>
<evidence type="ECO:0000256" key="5">
    <source>
        <dbReference type="SAM" id="MobiDB-lite"/>
    </source>
</evidence>
<keyword evidence="3" id="KW-0862">Zinc</keyword>
<accession>A0A2C9U9A0</accession>
<comment type="caution">
    <text evidence="7">The sequence shown here is derived from an EMBL/GenBank/DDBJ whole genome shotgun (WGS) entry which is preliminary data.</text>
</comment>
<feature type="region of interest" description="Disordered" evidence="5">
    <location>
        <begin position="387"/>
        <end position="408"/>
    </location>
</feature>
<proteinExistence type="inferred from homology"/>
<dbReference type="PANTHER" id="PTHR46868:SF3">
    <property type="entry name" value="FCS-LIKE ZINC FINGER 11"/>
    <property type="match status" value="1"/>
</dbReference>
<feature type="zinc finger region" description="FLZ-type" evidence="4">
    <location>
        <begin position="336"/>
        <end position="380"/>
    </location>
</feature>
<evidence type="ECO:0000256" key="1">
    <source>
        <dbReference type="ARBA" id="ARBA00009374"/>
    </source>
</evidence>
<dbReference type="GO" id="GO:0008270">
    <property type="term" value="F:zinc ion binding"/>
    <property type="evidence" value="ECO:0007669"/>
    <property type="project" value="UniProtKB-KW"/>
</dbReference>
<dbReference type="GO" id="GO:0042594">
    <property type="term" value="P:response to starvation"/>
    <property type="evidence" value="ECO:0000318"/>
    <property type="project" value="GO_Central"/>
</dbReference>
<protein>
    <recommendedName>
        <fullName evidence="6">FLZ-type domain-containing protein</fullName>
    </recommendedName>
</protein>
<evidence type="ECO:0000256" key="4">
    <source>
        <dbReference type="PROSITE-ProRule" id="PRU01131"/>
    </source>
</evidence>
<dbReference type="InterPro" id="IPR007650">
    <property type="entry name" value="Zf-FLZ_dom"/>
</dbReference>
<reference evidence="8" key="1">
    <citation type="journal article" date="2016" name="Nat. Biotechnol.">
        <title>Sequencing wild and cultivated cassava and related species reveals extensive interspecific hybridization and genetic diversity.</title>
        <authorList>
            <person name="Bredeson J.V."/>
            <person name="Lyons J.B."/>
            <person name="Prochnik S.E."/>
            <person name="Wu G.A."/>
            <person name="Ha C.M."/>
            <person name="Edsinger-Gonzales E."/>
            <person name="Grimwood J."/>
            <person name="Schmutz J."/>
            <person name="Rabbi I.Y."/>
            <person name="Egesi C."/>
            <person name="Nauluvula P."/>
            <person name="Lebot V."/>
            <person name="Ndunguru J."/>
            <person name="Mkamilo G."/>
            <person name="Bart R.S."/>
            <person name="Setter T.L."/>
            <person name="Gleadow R.M."/>
            <person name="Kulakow P."/>
            <person name="Ferguson M.E."/>
            <person name="Rounsley S."/>
            <person name="Rokhsar D.S."/>
        </authorList>
    </citation>
    <scope>NUCLEOTIDE SEQUENCE [LARGE SCALE GENOMIC DNA]</scope>
    <source>
        <strain evidence="8">cv. AM560-2</strain>
    </source>
</reference>
<evidence type="ECO:0000259" key="6">
    <source>
        <dbReference type="PROSITE" id="PS51795"/>
    </source>
</evidence>
<comment type="similarity">
    <text evidence="1">Belongs to the FLZ family.</text>
</comment>
<dbReference type="OrthoDB" id="685855at2759"/>
<organism evidence="7 8">
    <name type="scientific">Manihot esculenta</name>
    <name type="common">Cassava</name>
    <name type="synonym">Jatropha manihot</name>
    <dbReference type="NCBI Taxonomy" id="3983"/>
    <lineage>
        <taxon>Eukaryota</taxon>
        <taxon>Viridiplantae</taxon>
        <taxon>Streptophyta</taxon>
        <taxon>Embryophyta</taxon>
        <taxon>Tracheophyta</taxon>
        <taxon>Spermatophyta</taxon>
        <taxon>Magnoliopsida</taxon>
        <taxon>eudicotyledons</taxon>
        <taxon>Gunneridae</taxon>
        <taxon>Pentapetalae</taxon>
        <taxon>rosids</taxon>
        <taxon>fabids</taxon>
        <taxon>Malpighiales</taxon>
        <taxon>Euphorbiaceae</taxon>
        <taxon>Crotonoideae</taxon>
        <taxon>Manihoteae</taxon>
        <taxon>Manihot</taxon>
    </lineage>
</organism>
<dbReference type="AlphaFoldDB" id="A0A2C9U9A0"/>
<dbReference type="OMA" id="KVTHIFC"/>
<evidence type="ECO:0000256" key="3">
    <source>
        <dbReference type="ARBA" id="ARBA00022771"/>
    </source>
</evidence>
<keyword evidence="3" id="KW-0863">Zinc-finger</keyword>